<reference evidence="16 17" key="1">
    <citation type="journal article" date="2008" name="Nature">
        <title>The genome of the choanoflagellate Monosiga brevicollis and the origin of metazoans.</title>
        <authorList>
            <consortium name="JGI Sequencing"/>
            <person name="King N."/>
            <person name="Westbrook M.J."/>
            <person name="Young S.L."/>
            <person name="Kuo A."/>
            <person name="Abedin M."/>
            <person name="Chapman J."/>
            <person name="Fairclough S."/>
            <person name="Hellsten U."/>
            <person name="Isogai Y."/>
            <person name="Letunic I."/>
            <person name="Marr M."/>
            <person name="Pincus D."/>
            <person name="Putnam N."/>
            <person name="Rokas A."/>
            <person name="Wright K.J."/>
            <person name="Zuzow R."/>
            <person name="Dirks W."/>
            <person name="Good M."/>
            <person name="Goodstein D."/>
            <person name="Lemons D."/>
            <person name="Li W."/>
            <person name="Lyons J.B."/>
            <person name="Morris A."/>
            <person name="Nichols S."/>
            <person name="Richter D.J."/>
            <person name="Salamov A."/>
            <person name="Bork P."/>
            <person name="Lim W.A."/>
            <person name="Manning G."/>
            <person name="Miller W.T."/>
            <person name="McGinnis W."/>
            <person name="Shapiro H."/>
            <person name="Tjian R."/>
            <person name="Grigoriev I.V."/>
            <person name="Rokhsar D."/>
        </authorList>
    </citation>
    <scope>NUCLEOTIDE SEQUENCE [LARGE SCALE GENOMIC DNA]</scope>
    <source>
        <strain evidence="17">MX1 / ATCC 50154</strain>
    </source>
</reference>
<dbReference type="EMBL" id="CH991545">
    <property type="protein sequence ID" value="EDQ91629.1"/>
    <property type="molecule type" value="Genomic_DNA"/>
</dbReference>
<evidence type="ECO:0000256" key="5">
    <source>
        <dbReference type="ARBA" id="ARBA00022525"/>
    </source>
</evidence>
<dbReference type="SUPFAM" id="SSF52279">
    <property type="entry name" value="Beta-D-glucan exohydrolase, C-terminal domain"/>
    <property type="match status" value="1"/>
</dbReference>
<name>A9UU98_MONBE</name>
<gene>
    <name evidence="16" type="ORF">MONBRDRAFT_6569</name>
</gene>
<evidence type="ECO:0000256" key="2">
    <source>
        <dbReference type="ARBA" id="ARBA00004613"/>
    </source>
</evidence>
<dbReference type="OMA" id="QLWIVPP"/>
<evidence type="ECO:0000256" key="13">
    <source>
        <dbReference type="ARBA" id="ARBA00041808"/>
    </source>
</evidence>
<organism evidence="16 17">
    <name type="scientific">Monosiga brevicollis</name>
    <name type="common">Choanoflagellate</name>
    <dbReference type="NCBI Taxonomy" id="81824"/>
    <lineage>
        <taxon>Eukaryota</taxon>
        <taxon>Choanoflagellata</taxon>
        <taxon>Craspedida</taxon>
        <taxon>Salpingoecidae</taxon>
        <taxon>Monosiga</taxon>
    </lineage>
</organism>
<sequence>MTTTRALALVVLSCWACLGLDVSKTDPAGQAAAALVQQMTLAEKIGMVHGNQSAADPVQAGYVGFSLGVPRLGVPGITMNDGPQGFRGPPGTSTQFPSGMTVRDRFYQYPHETAQAHGAPSCSLTDSTLPQVGMAFDTELMYEFGAAMGREFAGKGCFVQFGPGLNIHRLPWGGRNFEYCSGEDPFLGQTLARAVVQGIQDQGIIANPKHFINNNQETDRHAVSENVDERTEMEIYLPPFEGAAQAGALSAMCGNNRVNQAFACANNHTINMLFRELAGFKGWMLSDYQGTQSTVASALGGLDQQMPGCSHPNATNPLNCASDSIRPNYFGEPLEEAVRNGSVPEAVLDAKVTRIIRSLIVSGAFNRTRDPDQTASTNVTNGQQREVAHRLALRAATLLRNQDHQLPITSNHRVAVLGTAGHDRPITGGFGSGAVTPSRIVTVLDGLRHAGVNVSYANGTDVHHARALAQTADIAVLVLATLSGENQDRATLDLDQAELVEQIAQVQPHLIVVAAAPGAFVAPWINATTALVHMGYPGQEMGGAVADLLLQSATCISQGCPSGHLTFTMPNRFNETNMTMLQFPGLDHESNYTERLQVGYRWYNQHHLLPLFPFGHGLSYTSWGFEALGIGCNEQLECAASVTVSNIGPDTGRAVVQLYLTYPAAGLGQDEPPRQLRGYNTSLISPGSRTQIQFPLNARAFSAWDVGARAWTVQDGIFLLEVGLSVADIRATTSIMVAR</sequence>
<protein>
    <recommendedName>
        <fullName evidence="10">Probable beta-glucosidase G</fullName>
        <ecNumber evidence="4">3.2.1.21</ecNumber>
    </recommendedName>
    <alternativeName>
        <fullName evidence="11">Beta-D-glucoside glucohydrolase G</fullName>
    </alternativeName>
    <alternativeName>
        <fullName evidence="12">Cellobiase G</fullName>
    </alternativeName>
    <alternativeName>
        <fullName evidence="13">Gentiobiase G</fullName>
    </alternativeName>
</protein>
<evidence type="ECO:0000256" key="10">
    <source>
        <dbReference type="ARBA" id="ARBA00039579"/>
    </source>
</evidence>
<feature type="chain" id="PRO_5002744919" description="Probable beta-glucosidase G" evidence="14">
    <location>
        <begin position="20"/>
        <end position="739"/>
    </location>
</feature>
<dbReference type="InterPro" id="IPR001764">
    <property type="entry name" value="Glyco_hydro_3_N"/>
</dbReference>
<dbReference type="RefSeq" id="XP_001744051.1">
    <property type="nucleotide sequence ID" value="XM_001743999.1"/>
</dbReference>
<dbReference type="GO" id="GO:0009251">
    <property type="term" value="P:glucan catabolic process"/>
    <property type="evidence" value="ECO:0000318"/>
    <property type="project" value="GO_Central"/>
</dbReference>
<evidence type="ECO:0000256" key="3">
    <source>
        <dbReference type="ARBA" id="ARBA00005336"/>
    </source>
</evidence>
<accession>A9UU98</accession>
<feature type="domain" description="Fibronectin type III-like" evidence="15">
    <location>
        <begin position="654"/>
        <end position="726"/>
    </location>
</feature>
<dbReference type="Pfam" id="PF00933">
    <property type="entry name" value="Glyco_hydro_3"/>
    <property type="match status" value="1"/>
</dbReference>
<dbReference type="PANTHER" id="PTHR42715">
    <property type="entry name" value="BETA-GLUCOSIDASE"/>
    <property type="match status" value="1"/>
</dbReference>
<dbReference type="InterPro" id="IPR026891">
    <property type="entry name" value="Fn3-like"/>
</dbReference>
<evidence type="ECO:0000256" key="1">
    <source>
        <dbReference type="ARBA" id="ARBA00000448"/>
    </source>
</evidence>
<keyword evidence="7" id="KW-0378">Hydrolase</keyword>
<comment type="catalytic activity">
    <reaction evidence="1">
        <text>Hydrolysis of terminal, non-reducing beta-D-glucosyl residues with release of beta-D-glucose.</text>
        <dbReference type="EC" id="3.2.1.21"/>
    </reaction>
</comment>
<evidence type="ECO:0000256" key="7">
    <source>
        <dbReference type="ARBA" id="ARBA00022801"/>
    </source>
</evidence>
<dbReference type="Pfam" id="PF14310">
    <property type="entry name" value="Fn3-like"/>
    <property type="match status" value="1"/>
</dbReference>
<dbReference type="AlphaFoldDB" id="A9UU98"/>
<evidence type="ECO:0000256" key="9">
    <source>
        <dbReference type="ARBA" id="ARBA00024983"/>
    </source>
</evidence>
<dbReference type="GeneID" id="5889251"/>
<evidence type="ECO:0000313" key="17">
    <source>
        <dbReference type="Proteomes" id="UP000001357"/>
    </source>
</evidence>
<proteinExistence type="inferred from homology"/>
<dbReference type="InterPro" id="IPR013783">
    <property type="entry name" value="Ig-like_fold"/>
</dbReference>
<dbReference type="InterPro" id="IPR050288">
    <property type="entry name" value="Cellulose_deg_GH3"/>
</dbReference>
<dbReference type="PRINTS" id="PR00133">
    <property type="entry name" value="GLHYDRLASE3"/>
</dbReference>
<dbReference type="SUPFAM" id="SSF51445">
    <property type="entry name" value="(Trans)glycosidases"/>
    <property type="match status" value="1"/>
</dbReference>
<evidence type="ECO:0000256" key="14">
    <source>
        <dbReference type="SAM" id="SignalP"/>
    </source>
</evidence>
<dbReference type="SMART" id="SM01217">
    <property type="entry name" value="Fn3_like"/>
    <property type="match status" value="1"/>
</dbReference>
<evidence type="ECO:0000313" key="16">
    <source>
        <dbReference type="EMBL" id="EDQ91629.1"/>
    </source>
</evidence>
<keyword evidence="6 14" id="KW-0732">Signal</keyword>
<evidence type="ECO:0000259" key="15">
    <source>
        <dbReference type="SMART" id="SM01217"/>
    </source>
</evidence>
<dbReference type="EC" id="3.2.1.21" evidence="4"/>
<dbReference type="InParanoid" id="A9UU98"/>
<evidence type="ECO:0000256" key="8">
    <source>
        <dbReference type="ARBA" id="ARBA00023295"/>
    </source>
</evidence>
<dbReference type="GO" id="GO:0008422">
    <property type="term" value="F:beta-glucosidase activity"/>
    <property type="evidence" value="ECO:0000318"/>
    <property type="project" value="GO_Central"/>
</dbReference>
<evidence type="ECO:0000256" key="6">
    <source>
        <dbReference type="ARBA" id="ARBA00022729"/>
    </source>
</evidence>
<comment type="similarity">
    <text evidence="3">Belongs to the glycosyl hydrolase 3 family.</text>
</comment>
<dbReference type="InterPro" id="IPR002772">
    <property type="entry name" value="Glyco_hydro_3_C"/>
</dbReference>
<dbReference type="InterPro" id="IPR017853">
    <property type="entry name" value="GH"/>
</dbReference>
<comment type="subcellular location">
    <subcellularLocation>
        <location evidence="2">Secreted</location>
    </subcellularLocation>
</comment>
<dbReference type="InterPro" id="IPR036962">
    <property type="entry name" value="Glyco_hydro_3_N_sf"/>
</dbReference>
<dbReference type="Gene3D" id="3.20.20.300">
    <property type="entry name" value="Glycoside hydrolase, family 3, N-terminal domain"/>
    <property type="match status" value="1"/>
</dbReference>
<dbReference type="Proteomes" id="UP000001357">
    <property type="component" value="Unassembled WGS sequence"/>
</dbReference>
<feature type="signal peptide" evidence="14">
    <location>
        <begin position="1"/>
        <end position="19"/>
    </location>
</feature>
<dbReference type="STRING" id="81824.A9UU98"/>
<dbReference type="PANTHER" id="PTHR42715:SF12">
    <property type="entry name" value="BETA-GLUCOSIDASE G-RELATED"/>
    <property type="match status" value="1"/>
</dbReference>
<comment type="function">
    <text evidence="9">Beta-glucosidases are one of a number of cellulolytic enzymes involved in the degradation of cellulosic biomass. Catalyzes the last step releasing glucose from the inhibitory cellobiose.</text>
</comment>
<dbReference type="Pfam" id="PF01915">
    <property type="entry name" value="Glyco_hydro_3_C"/>
    <property type="match status" value="1"/>
</dbReference>
<dbReference type="eggNOG" id="ENOG502QR4D">
    <property type="taxonomic scope" value="Eukaryota"/>
</dbReference>
<dbReference type="Gene3D" id="2.60.40.10">
    <property type="entry name" value="Immunoglobulins"/>
    <property type="match status" value="1"/>
</dbReference>
<dbReference type="Gene3D" id="3.40.50.1700">
    <property type="entry name" value="Glycoside hydrolase family 3 C-terminal domain"/>
    <property type="match status" value="1"/>
</dbReference>
<evidence type="ECO:0000256" key="11">
    <source>
        <dbReference type="ARBA" id="ARBA00041276"/>
    </source>
</evidence>
<keyword evidence="17" id="KW-1185">Reference proteome</keyword>
<evidence type="ECO:0000256" key="4">
    <source>
        <dbReference type="ARBA" id="ARBA00012744"/>
    </source>
</evidence>
<keyword evidence="5" id="KW-0964">Secreted</keyword>
<evidence type="ECO:0000256" key="12">
    <source>
        <dbReference type="ARBA" id="ARBA00041601"/>
    </source>
</evidence>
<dbReference type="InterPro" id="IPR036881">
    <property type="entry name" value="Glyco_hydro_3_C_sf"/>
</dbReference>
<keyword evidence="8" id="KW-0326">Glycosidase</keyword>
<dbReference type="KEGG" id="mbr:MONBRDRAFT_6569"/>
<dbReference type="GO" id="GO:0005576">
    <property type="term" value="C:extracellular region"/>
    <property type="evidence" value="ECO:0007669"/>
    <property type="project" value="UniProtKB-SubCell"/>
</dbReference>